<name>A0A2P2QB34_RHIMU</name>
<protein>
    <submittedName>
        <fullName evidence="1">Uncharacterized protein</fullName>
    </submittedName>
</protein>
<reference evidence="1" key="1">
    <citation type="submission" date="2018-02" db="EMBL/GenBank/DDBJ databases">
        <title>Rhizophora mucronata_Transcriptome.</title>
        <authorList>
            <person name="Meera S.P."/>
            <person name="Sreeshan A."/>
            <person name="Augustine A."/>
        </authorList>
    </citation>
    <scope>NUCLEOTIDE SEQUENCE</scope>
    <source>
        <tissue evidence="1">Leaf</tissue>
    </source>
</reference>
<organism evidence="1">
    <name type="scientific">Rhizophora mucronata</name>
    <name type="common">Asiatic mangrove</name>
    <dbReference type="NCBI Taxonomy" id="61149"/>
    <lineage>
        <taxon>Eukaryota</taxon>
        <taxon>Viridiplantae</taxon>
        <taxon>Streptophyta</taxon>
        <taxon>Embryophyta</taxon>
        <taxon>Tracheophyta</taxon>
        <taxon>Spermatophyta</taxon>
        <taxon>Magnoliopsida</taxon>
        <taxon>eudicotyledons</taxon>
        <taxon>Gunneridae</taxon>
        <taxon>Pentapetalae</taxon>
        <taxon>rosids</taxon>
        <taxon>fabids</taxon>
        <taxon>Malpighiales</taxon>
        <taxon>Rhizophoraceae</taxon>
        <taxon>Rhizophora</taxon>
    </lineage>
</organism>
<accession>A0A2P2QB34</accession>
<evidence type="ECO:0000313" key="1">
    <source>
        <dbReference type="EMBL" id="MBX64127.1"/>
    </source>
</evidence>
<dbReference type="EMBL" id="GGEC01083643">
    <property type="protein sequence ID" value="MBX64127.1"/>
    <property type="molecule type" value="Transcribed_RNA"/>
</dbReference>
<sequence>MENNHNRRKQF</sequence>
<proteinExistence type="predicted"/>